<comment type="catalytic activity">
    <reaction evidence="1">
        <text>ATP + protein L-histidine = ADP + protein N-phospho-L-histidine.</text>
        <dbReference type="EC" id="2.7.13.3"/>
    </reaction>
</comment>
<name>A0ABT7J4M0_9ACTN</name>
<dbReference type="CDD" id="cd00082">
    <property type="entry name" value="HisKA"/>
    <property type="match status" value="1"/>
</dbReference>
<dbReference type="PANTHER" id="PTHR45436:SF5">
    <property type="entry name" value="SENSOR HISTIDINE KINASE TRCS"/>
    <property type="match status" value="1"/>
</dbReference>
<dbReference type="InterPro" id="IPR004358">
    <property type="entry name" value="Sig_transdc_His_kin-like_C"/>
</dbReference>
<evidence type="ECO:0000259" key="14">
    <source>
        <dbReference type="PROSITE" id="PS50885"/>
    </source>
</evidence>
<keyword evidence="8 12" id="KW-1133">Transmembrane helix</keyword>
<dbReference type="SMART" id="SM00304">
    <property type="entry name" value="HAMP"/>
    <property type="match status" value="1"/>
</dbReference>
<dbReference type="InterPro" id="IPR036097">
    <property type="entry name" value="HisK_dim/P_sf"/>
</dbReference>
<evidence type="ECO:0000256" key="9">
    <source>
        <dbReference type="ARBA" id="ARBA00023012"/>
    </source>
</evidence>
<protein>
    <recommendedName>
        <fullName evidence="3">histidine kinase</fullName>
        <ecNumber evidence="3">2.7.13.3</ecNumber>
    </recommendedName>
</protein>
<feature type="transmembrane region" description="Helical" evidence="12">
    <location>
        <begin position="163"/>
        <end position="185"/>
    </location>
</feature>
<dbReference type="InterPro" id="IPR005467">
    <property type="entry name" value="His_kinase_dom"/>
</dbReference>
<gene>
    <name evidence="15" type="ORF">QNN03_25595</name>
</gene>
<dbReference type="InterPro" id="IPR003660">
    <property type="entry name" value="HAMP_dom"/>
</dbReference>
<keyword evidence="7 15" id="KW-0418">Kinase</keyword>
<dbReference type="InterPro" id="IPR050428">
    <property type="entry name" value="TCS_sensor_his_kinase"/>
</dbReference>
<feature type="region of interest" description="Disordered" evidence="11">
    <location>
        <begin position="463"/>
        <end position="482"/>
    </location>
</feature>
<dbReference type="Gene3D" id="6.10.340.10">
    <property type="match status" value="1"/>
</dbReference>
<evidence type="ECO:0000256" key="12">
    <source>
        <dbReference type="SAM" id="Phobius"/>
    </source>
</evidence>
<organism evidence="15 16">
    <name type="scientific">Streptomyces fuscus</name>
    <dbReference type="NCBI Taxonomy" id="3048495"/>
    <lineage>
        <taxon>Bacteria</taxon>
        <taxon>Bacillati</taxon>
        <taxon>Actinomycetota</taxon>
        <taxon>Actinomycetes</taxon>
        <taxon>Kitasatosporales</taxon>
        <taxon>Streptomycetaceae</taxon>
        <taxon>Streptomyces</taxon>
    </lineage>
</organism>
<dbReference type="PROSITE" id="PS50885">
    <property type="entry name" value="HAMP"/>
    <property type="match status" value="1"/>
</dbReference>
<sequence length="482" mass="51347">MTRRLLLSYLSLTLLVLLALEVPLGYFYARGEMSRFEGDNRHAAEMLAGSLEDRIERQQSRELSDQVTEFAREHGSHVLVVDSDGRVLTDSHGTVKAGTDLSADPDIAAALGRRHTAAPGGSSVVGGDTLTVTVPNSFGGNIRCAVRVAYPVAPLSARIHGTWTTLGLIGFGVLVAVAVIALALARWVTRPVRALECATAELADGSVKDLPAITQGPPELRRLATTFARTATRLQHLLHAQRAFASEASHQLKTPLTALRLRLENFEPYLDPRAHDSLDEAMQEVERLGRMVQGLLALARLENSAGTPEATALGAVVADRAAIWSAFAAEHQVHINVTGQDVGEVWALPGALEQVVDNLLSNALRVSPPGGTITLATMINGGTRGTWAELHVIDEGPGMTPEERQRAFDRFWRASSSYHDGTGLGLPIVQQLVRAGGGDVVLDAAPGGGLDAVVRLRVVAPQRPAPSRGPRVTARKAGANAF</sequence>
<evidence type="ECO:0000256" key="1">
    <source>
        <dbReference type="ARBA" id="ARBA00000085"/>
    </source>
</evidence>
<feature type="domain" description="HAMP" evidence="14">
    <location>
        <begin position="186"/>
        <end position="239"/>
    </location>
</feature>
<evidence type="ECO:0000256" key="7">
    <source>
        <dbReference type="ARBA" id="ARBA00022777"/>
    </source>
</evidence>
<dbReference type="Gene3D" id="1.10.287.130">
    <property type="match status" value="1"/>
</dbReference>
<keyword evidence="6 12" id="KW-0812">Transmembrane</keyword>
<evidence type="ECO:0000259" key="13">
    <source>
        <dbReference type="PROSITE" id="PS50109"/>
    </source>
</evidence>
<feature type="domain" description="Histidine kinase" evidence="13">
    <location>
        <begin position="247"/>
        <end position="460"/>
    </location>
</feature>
<dbReference type="SMART" id="SM00388">
    <property type="entry name" value="HisKA"/>
    <property type="match status" value="1"/>
</dbReference>
<evidence type="ECO:0000256" key="10">
    <source>
        <dbReference type="ARBA" id="ARBA00023136"/>
    </source>
</evidence>
<dbReference type="PRINTS" id="PR00344">
    <property type="entry name" value="BCTRLSENSOR"/>
</dbReference>
<evidence type="ECO:0000256" key="5">
    <source>
        <dbReference type="ARBA" id="ARBA00022679"/>
    </source>
</evidence>
<evidence type="ECO:0000256" key="6">
    <source>
        <dbReference type="ARBA" id="ARBA00022692"/>
    </source>
</evidence>
<dbReference type="RefSeq" id="WP_250747180.1">
    <property type="nucleotide sequence ID" value="NZ_JASJUS010000027.1"/>
</dbReference>
<evidence type="ECO:0000256" key="4">
    <source>
        <dbReference type="ARBA" id="ARBA00022553"/>
    </source>
</evidence>
<dbReference type="PANTHER" id="PTHR45436">
    <property type="entry name" value="SENSOR HISTIDINE KINASE YKOH"/>
    <property type="match status" value="1"/>
</dbReference>
<dbReference type="InterPro" id="IPR003661">
    <property type="entry name" value="HisK_dim/P_dom"/>
</dbReference>
<dbReference type="EMBL" id="JASJUS010000027">
    <property type="protein sequence ID" value="MDL2079821.1"/>
    <property type="molecule type" value="Genomic_DNA"/>
</dbReference>
<dbReference type="InterPro" id="IPR003594">
    <property type="entry name" value="HATPase_dom"/>
</dbReference>
<evidence type="ECO:0000256" key="11">
    <source>
        <dbReference type="SAM" id="MobiDB-lite"/>
    </source>
</evidence>
<evidence type="ECO:0000313" key="15">
    <source>
        <dbReference type="EMBL" id="MDL2079821.1"/>
    </source>
</evidence>
<evidence type="ECO:0000313" key="16">
    <source>
        <dbReference type="Proteomes" id="UP001241926"/>
    </source>
</evidence>
<dbReference type="InterPro" id="IPR036890">
    <property type="entry name" value="HATPase_C_sf"/>
</dbReference>
<keyword evidence="16" id="KW-1185">Reference proteome</keyword>
<keyword evidence="4" id="KW-0597">Phosphoprotein</keyword>
<dbReference type="Gene3D" id="3.30.565.10">
    <property type="entry name" value="Histidine kinase-like ATPase, C-terminal domain"/>
    <property type="match status" value="1"/>
</dbReference>
<keyword evidence="9" id="KW-0902">Two-component regulatory system</keyword>
<dbReference type="Pfam" id="PF00672">
    <property type="entry name" value="HAMP"/>
    <property type="match status" value="1"/>
</dbReference>
<dbReference type="SUPFAM" id="SSF47384">
    <property type="entry name" value="Homodimeric domain of signal transducing histidine kinase"/>
    <property type="match status" value="1"/>
</dbReference>
<evidence type="ECO:0000256" key="8">
    <source>
        <dbReference type="ARBA" id="ARBA00022989"/>
    </source>
</evidence>
<dbReference type="SUPFAM" id="SSF55874">
    <property type="entry name" value="ATPase domain of HSP90 chaperone/DNA topoisomerase II/histidine kinase"/>
    <property type="match status" value="1"/>
</dbReference>
<keyword evidence="5" id="KW-0808">Transferase</keyword>
<comment type="caution">
    <text evidence="15">The sequence shown here is derived from an EMBL/GenBank/DDBJ whole genome shotgun (WGS) entry which is preliminary data.</text>
</comment>
<reference evidence="15 16" key="1">
    <citation type="submission" date="2023-05" db="EMBL/GenBank/DDBJ databases">
        <title>Streptomyces fuscus sp. nov., a brown-black pigment producing actinomyces isolated from dry sand of Sea duck farm.</title>
        <authorList>
            <person name="Xie J."/>
            <person name="Shen N."/>
        </authorList>
    </citation>
    <scope>NUCLEOTIDE SEQUENCE [LARGE SCALE GENOMIC DNA]</scope>
    <source>
        <strain evidence="15 16">GXMU-J15</strain>
    </source>
</reference>
<dbReference type="SMART" id="SM00387">
    <property type="entry name" value="HATPase_c"/>
    <property type="match status" value="1"/>
</dbReference>
<dbReference type="EC" id="2.7.13.3" evidence="3"/>
<dbReference type="Proteomes" id="UP001241926">
    <property type="component" value="Unassembled WGS sequence"/>
</dbReference>
<dbReference type="PROSITE" id="PS50109">
    <property type="entry name" value="HIS_KIN"/>
    <property type="match status" value="1"/>
</dbReference>
<keyword evidence="10 12" id="KW-0472">Membrane</keyword>
<dbReference type="Pfam" id="PF02518">
    <property type="entry name" value="HATPase_c"/>
    <property type="match status" value="1"/>
</dbReference>
<proteinExistence type="predicted"/>
<evidence type="ECO:0000256" key="3">
    <source>
        <dbReference type="ARBA" id="ARBA00012438"/>
    </source>
</evidence>
<evidence type="ECO:0000256" key="2">
    <source>
        <dbReference type="ARBA" id="ARBA00004236"/>
    </source>
</evidence>
<dbReference type="Pfam" id="PF00512">
    <property type="entry name" value="HisKA"/>
    <property type="match status" value="1"/>
</dbReference>
<accession>A0ABT7J4M0</accession>
<comment type="subcellular location">
    <subcellularLocation>
        <location evidence="2">Cell membrane</location>
    </subcellularLocation>
</comment>
<dbReference type="GO" id="GO:0016301">
    <property type="term" value="F:kinase activity"/>
    <property type="evidence" value="ECO:0007669"/>
    <property type="project" value="UniProtKB-KW"/>
</dbReference>